<name>W6ZTR0_9APIC</name>
<reference evidence="2 3" key="1">
    <citation type="submission" date="2013-02" db="EMBL/GenBank/DDBJ databases">
        <title>The Genome Sequence of Plasmodium inui San Antonio 1.</title>
        <authorList>
            <consortium name="The Broad Institute Genome Sequencing Platform"/>
            <consortium name="The Broad Institute Genome Sequencing Center for Infectious Disease"/>
            <person name="Neafsey D."/>
            <person name="Cheeseman I."/>
            <person name="Volkman S."/>
            <person name="Adams J."/>
            <person name="Walker B."/>
            <person name="Young S.K."/>
            <person name="Zeng Q."/>
            <person name="Gargeya S."/>
            <person name="Fitzgerald M."/>
            <person name="Haas B."/>
            <person name="Abouelleil A."/>
            <person name="Alvarado L."/>
            <person name="Arachchi H.M."/>
            <person name="Berlin A.M."/>
            <person name="Chapman S.B."/>
            <person name="Dewar J."/>
            <person name="Goldberg J."/>
            <person name="Griggs A."/>
            <person name="Gujja S."/>
            <person name="Hansen M."/>
            <person name="Howarth C."/>
            <person name="Imamovic A."/>
            <person name="Larimer J."/>
            <person name="McCowan C."/>
            <person name="Murphy C."/>
            <person name="Neiman D."/>
            <person name="Pearson M."/>
            <person name="Priest M."/>
            <person name="Roberts A."/>
            <person name="Saif S."/>
            <person name="Shea T."/>
            <person name="Sisk P."/>
            <person name="Sykes S."/>
            <person name="Wortman J."/>
            <person name="Nusbaum C."/>
            <person name="Birren B."/>
        </authorList>
    </citation>
    <scope>NUCLEOTIDE SEQUENCE [LARGE SCALE GENOMIC DNA]</scope>
    <source>
        <strain evidence="2 3">San Antonio 1</strain>
    </source>
</reference>
<dbReference type="AlphaFoldDB" id="W6ZTR0"/>
<gene>
    <name evidence="2" type="ORF">C922_05312</name>
</gene>
<proteinExistence type="predicted"/>
<dbReference type="OrthoDB" id="386935at2759"/>
<accession>W6ZTR0</accession>
<evidence type="ECO:0000256" key="1">
    <source>
        <dbReference type="SAM" id="Phobius"/>
    </source>
</evidence>
<dbReference type="GeneID" id="20040586"/>
<feature type="transmembrane region" description="Helical" evidence="1">
    <location>
        <begin position="46"/>
        <end position="68"/>
    </location>
</feature>
<dbReference type="Proteomes" id="UP000030640">
    <property type="component" value="Unassembled WGS sequence"/>
</dbReference>
<feature type="transmembrane region" description="Helical" evidence="1">
    <location>
        <begin position="80"/>
        <end position="101"/>
    </location>
</feature>
<evidence type="ECO:0000313" key="3">
    <source>
        <dbReference type="Proteomes" id="UP000030640"/>
    </source>
</evidence>
<keyword evidence="1" id="KW-0472">Membrane</keyword>
<keyword evidence="1" id="KW-0812">Transmembrane</keyword>
<dbReference type="EMBL" id="KI965514">
    <property type="protein sequence ID" value="EUD64297.1"/>
    <property type="molecule type" value="Genomic_DNA"/>
</dbReference>
<sequence length="105" mass="11889">MEPNLNLIGELSDQIHSTAEKVLPDMEEHLQDYKQFMDQVMKNVRVPNGVTTLFVLLSIFVLVSLYNVSKIVGVLSTHPVAKSLLLYLGFYLVAYSGLINYEKNE</sequence>
<dbReference type="VEuPathDB" id="PlasmoDB:C922_05312"/>
<organism evidence="2 3">
    <name type="scientific">Plasmodium inui San Antonio 1</name>
    <dbReference type="NCBI Taxonomy" id="1237626"/>
    <lineage>
        <taxon>Eukaryota</taxon>
        <taxon>Sar</taxon>
        <taxon>Alveolata</taxon>
        <taxon>Apicomplexa</taxon>
        <taxon>Aconoidasida</taxon>
        <taxon>Haemosporida</taxon>
        <taxon>Plasmodiidae</taxon>
        <taxon>Plasmodium</taxon>
        <taxon>Plasmodium (Plasmodium)</taxon>
    </lineage>
</organism>
<protein>
    <submittedName>
        <fullName evidence="2">Uncharacterized protein</fullName>
    </submittedName>
</protein>
<keyword evidence="1" id="KW-1133">Transmembrane helix</keyword>
<dbReference type="RefSeq" id="XP_008819105.1">
    <property type="nucleotide sequence ID" value="XM_008820883.1"/>
</dbReference>
<keyword evidence="3" id="KW-1185">Reference proteome</keyword>
<evidence type="ECO:0000313" key="2">
    <source>
        <dbReference type="EMBL" id="EUD64297.1"/>
    </source>
</evidence>